<dbReference type="Proteomes" id="UP000442990">
    <property type="component" value="Unassembled WGS sequence"/>
</dbReference>
<evidence type="ECO:0000313" key="3">
    <source>
        <dbReference type="Proteomes" id="UP000442990"/>
    </source>
</evidence>
<feature type="transmembrane region" description="Helical" evidence="1">
    <location>
        <begin position="7"/>
        <end position="29"/>
    </location>
</feature>
<dbReference type="AlphaFoldDB" id="A0A7J5DMX4"/>
<comment type="caution">
    <text evidence="2">The sequence shown here is derived from an EMBL/GenBank/DDBJ whole genome shotgun (WGS) entry which is preliminary data.</text>
</comment>
<keyword evidence="1" id="KW-0472">Membrane</keyword>
<sequence>MDRTWSWRVVGGLAVLWLAGSLGMVWLLFGARLVALTGIAGPTGTFVVTDCFEGLEDTDTHCRGRYTPSSASSAAGAEASRPMLLRSASDDFRPGTRREVRLVGDVVFEPSPLDAAEYVTFAGWTAVTLGLPGHWLLASSRRGRFLNGENYVFVWLASLFGAIALGVIALPVAWLLVTVRG</sequence>
<proteinExistence type="predicted"/>
<dbReference type="RefSeq" id="WP_151467679.1">
    <property type="nucleotide sequence ID" value="NZ_WBKG01000002.1"/>
</dbReference>
<organism evidence="2 3">
    <name type="scientific">Streptomyces triticiradicis</name>
    <dbReference type="NCBI Taxonomy" id="2651189"/>
    <lineage>
        <taxon>Bacteria</taxon>
        <taxon>Bacillati</taxon>
        <taxon>Actinomycetota</taxon>
        <taxon>Actinomycetes</taxon>
        <taxon>Kitasatosporales</taxon>
        <taxon>Streptomycetaceae</taxon>
        <taxon>Streptomyces</taxon>
    </lineage>
</organism>
<dbReference type="EMBL" id="WBKG01000002">
    <property type="protein sequence ID" value="KAB1990100.1"/>
    <property type="molecule type" value="Genomic_DNA"/>
</dbReference>
<evidence type="ECO:0000256" key="1">
    <source>
        <dbReference type="SAM" id="Phobius"/>
    </source>
</evidence>
<feature type="transmembrane region" description="Helical" evidence="1">
    <location>
        <begin position="150"/>
        <end position="177"/>
    </location>
</feature>
<keyword evidence="3" id="KW-1185">Reference proteome</keyword>
<keyword evidence="1" id="KW-1133">Transmembrane helix</keyword>
<gene>
    <name evidence="2" type="ORF">F8144_03285</name>
</gene>
<reference evidence="2 3" key="1">
    <citation type="submission" date="2019-09" db="EMBL/GenBank/DDBJ databases">
        <title>Isolation and identification of active actinomycetes.</title>
        <authorList>
            <person name="Yu Z."/>
            <person name="Han C."/>
            <person name="Yu B."/>
        </authorList>
    </citation>
    <scope>NUCLEOTIDE SEQUENCE [LARGE SCALE GENOMIC DNA]</scope>
    <source>
        <strain evidence="2 3">NEAU-H2</strain>
    </source>
</reference>
<accession>A0A7J5DMX4</accession>
<protein>
    <recommendedName>
        <fullName evidence="4">DUF3592 domain-containing protein</fullName>
    </recommendedName>
</protein>
<keyword evidence="1" id="KW-0812">Transmembrane</keyword>
<evidence type="ECO:0000313" key="2">
    <source>
        <dbReference type="EMBL" id="KAB1990100.1"/>
    </source>
</evidence>
<feature type="transmembrane region" description="Helical" evidence="1">
    <location>
        <begin position="118"/>
        <end position="138"/>
    </location>
</feature>
<name>A0A7J5DMX4_9ACTN</name>
<evidence type="ECO:0008006" key="4">
    <source>
        <dbReference type="Google" id="ProtNLM"/>
    </source>
</evidence>